<evidence type="ECO:0000259" key="2">
    <source>
        <dbReference type="Pfam" id="PF13100"/>
    </source>
</evidence>
<evidence type="ECO:0000313" key="3">
    <source>
        <dbReference type="EMBL" id="PQJ09965.1"/>
    </source>
</evidence>
<gene>
    <name evidence="3" type="ORF">CJD36_014795</name>
</gene>
<dbReference type="InterPro" id="IPR005653">
    <property type="entry name" value="OstA-like_N"/>
</dbReference>
<dbReference type="GO" id="GO:0030288">
    <property type="term" value="C:outer membrane-bounded periplasmic space"/>
    <property type="evidence" value="ECO:0007669"/>
    <property type="project" value="TreeGrafter"/>
</dbReference>
<dbReference type="PANTHER" id="PTHR36504:SF1">
    <property type="entry name" value="LIPOPOLYSACCHARIDE EXPORT SYSTEM PROTEIN LPTA"/>
    <property type="match status" value="1"/>
</dbReference>
<keyword evidence="4" id="KW-1185">Reference proteome</keyword>
<dbReference type="Gene3D" id="2.60.450.10">
    <property type="entry name" value="Lipopolysaccharide (LPS) transport protein A like domain"/>
    <property type="match status" value="2"/>
</dbReference>
<dbReference type="GO" id="GO:0017089">
    <property type="term" value="F:glycolipid transfer activity"/>
    <property type="evidence" value="ECO:0007669"/>
    <property type="project" value="TreeGrafter"/>
</dbReference>
<comment type="caution">
    <text evidence="3">The sequence shown here is derived from an EMBL/GenBank/DDBJ whole genome shotgun (WGS) entry which is preliminary data.</text>
</comment>
<evidence type="ECO:0000313" key="4">
    <source>
        <dbReference type="Proteomes" id="UP000239872"/>
    </source>
</evidence>
<dbReference type="Pfam" id="PF13100">
    <property type="entry name" value="OstA_2"/>
    <property type="match status" value="1"/>
</dbReference>
<dbReference type="EMBL" id="PPSL01000004">
    <property type="protein sequence ID" value="PQJ09965.1"/>
    <property type="molecule type" value="Genomic_DNA"/>
</dbReference>
<dbReference type="GO" id="GO:0009279">
    <property type="term" value="C:cell outer membrane"/>
    <property type="evidence" value="ECO:0007669"/>
    <property type="project" value="TreeGrafter"/>
</dbReference>
<reference evidence="3 4" key="1">
    <citation type="submission" date="2018-01" db="EMBL/GenBank/DDBJ databases">
        <title>A novel member of the phylum Bacteroidetes isolated from glacier ice.</title>
        <authorList>
            <person name="Liu Q."/>
            <person name="Xin Y.-H."/>
        </authorList>
    </citation>
    <scope>NUCLEOTIDE SEQUENCE [LARGE SCALE GENOMIC DNA]</scope>
    <source>
        <strain evidence="3 4">RB1R16</strain>
    </source>
</reference>
<dbReference type="InterPro" id="IPR052037">
    <property type="entry name" value="LPS_export_LptA"/>
</dbReference>
<organism evidence="3 4">
    <name type="scientific">Flavipsychrobacter stenotrophus</name>
    <dbReference type="NCBI Taxonomy" id="2077091"/>
    <lineage>
        <taxon>Bacteria</taxon>
        <taxon>Pseudomonadati</taxon>
        <taxon>Bacteroidota</taxon>
        <taxon>Chitinophagia</taxon>
        <taxon>Chitinophagales</taxon>
        <taxon>Chitinophagaceae</taxon>
        <taxon>Flavipsychrobacter</taxon>
    </lineage>
</organism>
<feature type="domain" description="Organic solvent tolerance-like N-terminal" evidence="2">
    <location>
        <begin position="64"/>
        <end position="215"/>
    </location>
</feature>
<accession>A0A2S7STP5</accession>
<sequence length="593" mass="66353">MALYKRDGVWQKEERLSTALKATLQRLKNFCTALIYALCLSALLLCDTSVYAQKTDSSKITIHILNNRLVTFTHTDTGDYFRFIGDVIMQQGTDTLYCDSLYQNKTTNTLQAFSNVRIAQEGGTQGTCDYLRYTAATKIAYMQGNVTLTDGKNRLWSDDLTYNLGTKVGEYENTGTLQADSTIVTSNRAIYNVKTKEAHFLGNAIVKDPQYHTKSQDMMYNTETKLTQFFAKSLVVGDSGRTILQTSNGYYDNINGVAGFNSPSSVWYDGQYIESDTLYYNKKRGLSYAYGHVIAVDTGHHSTMYCGRATYLIKKRVMWAIDNPVLQTVNGKDTLYLRADTFYSAPILTAKKNKATAGDTLVTAGQKDKPAEIVIPKEKKRKNKKEPAIAAIAEDTTVADSTAPLLFTGYHHVKIFSDSLQGVCDSIVYTQTDSCIRMITNPVAWSRNSQVTGDTIIMKLSDSNRIKSIYVPNNAFIVSLAGPTDAGLYDQVQGKTLKGFFKNNAMMDLNVYPNAEVIYYTKDGAGAYIGVLQAKGDKMRVFFADQSISSILFNKNVHQTLTPLEKADIPNTRLSRFKWLIERRPMSKEELFE</sequence>
<keyword evidence="1" id="KW-0732">Signal</keyword>
<dbReference type="AlphaFoldDB" id="A0A2S7STP5"/>
<dbReference type="Proteomes" id="UP000239872">
    <property type="component" value="Unassembled WGS sequence"/>
</dbReference>
<dbReference type="GO" id="GO:0015920">
    <property type="term" value="P:lipopolysaccharide transport"/>
    <property type="evidence" value="ECO:0007669"/>
    <property type="project" value="TreeGrafter"/>
</dbReference>
<evidence type="ECO:0000256" key="1">
    <source>
        <dbReference type="ARBA" id="ARBA00022729"/>
    </source>
</evidence>
<dbReference type="PANTHER" id="PTHR36504">
    <property type="entry name" value="LIPOPOLYSACCHARIDE EXPORT SYSTEM PROTEIN LPTA"/>
    <property type="match status" value="1"/>
</dbReference>
<proteinExistence type="predicted"/>
<name>A0A2S7STP5_9BACT</name>
<protein>
    <recommendedName>
        <fullName evidence="2">Organic solvent tolerance-like N-terminal domain-containing protein</fullName>
    </recommendedName>
</protein>